<feature type="region of interest" description="Disordered" evidence="1">
    <location>
        <begin position="124"/>
        <end position="151"/>
    </location>
</feature>
<accession>A0A6G0YMS6</accession>
<evidence type="ECO:0000313" key="2">
    <source>
        <dbReference type="EMBL" id="KAF0758807.1"/>
    </source>
</evidence>
<keyword evidence="3" id="KW-1185">Reference proteome</keyword>
<proteinExistence type="predicted"/>
<organism evidence="2 3">
    <name type="scientific">Aphis craccivora</name>
    <name type="common">Cowpea aphid</name>
    <dbReference type="NCBI Taxonomy" id="307492"/>
    <lineage>
        <taxon>Eukaryota</taxon>
        <taxon>Metazoa</taxon>
        <taxon>Ecdysozoa</taxon>
        <taxon>Arthropoda</taxon>
        <taxon>Hexapoda</taxon>
        <taxon>Insecta</taxon>
        <taxon>Pterygota</taxon>
        <taxon>Neoptera</taxon>
        <taxon>Paraneoptera</taxon>
        <taxon>Hemiptera</taxon>
        <taxon>Sternorrhyncha</taxon>
        <taxon>Aphidomorpha</taxon>
        <taxon>Aphidoidea</taxon>
        <taxon>Aphididae</taxon>
        <taxon>Aphidini</taxon>
        <taxon>Aphis</taxon>
        <taxon>Aphis</taxon>
    </lineage>
</organism>
<dbReference type="Proteomes" id="UP000478052">
    <property type="component" value="Unassembled WGS sequence"/>
</dbReference>
<comment type="caution">
    <text evidence="2">The sequence shown here is derived from an EMBL/GenBank/DDBJ whole genome shotgun (WGS) entry which is preliminary data.</text>
</comment>
<dbReference type="OrthoDB" id="424490at2759"/>
<sequence>MQLKEFYSTVACSEENTTAFLRKHGLLDTANKTLPCHKCGSEMVNSRKRDRGGAKKNGARLRVVTTATLTGRWQETVTNWFNMCREVCSSIIQKRLKMLGTVINPTQIDGARFAGKRKYNRGRLLNGDQSASSEDSDAELHNGKNHGRRQNYVDPLTKADTQSIERSWLDAKTKIMKTMRGTTMQLLQSHLDHYCCKVARKEKPDLFIAFLRDIKAV</sequence>
<reference evidence="2 3" key="1">
    <citation type="submission" date="2019-08" db="EMBL/GenBank/DDBJ databases">
        <title>Whole genome of Aphis craccivora.</title>
        <authorList>
            <person name="Voronova N.V."/>
            <person name="Shulinski R.S."/>
            <person name="Bandarenka Y.V."/>
            <person name="Zhorov D.G."/>
            <person name="Warner D."/>
        </authorList>
    </citation>
    <scope>NUCLEOTIDE SEQUENCE [LARGE SCALE GENOMIC DNA]</scope>
    <source>
        <strain evidence="2">180601</strain>
        <tissue evidence="2">Whole Body</tissue>
    </source>
</reference>
<evidence type="ECO:0000256" key="1">
    <source>
        <dbReference type="SAM" id="MobiDB-lite"/>
    </source>
</evidence>
<gene>
    <name evidence="2" type="ORF">FWK35_00008522</name>
</gene>
<protein>
    <submittedName>
        <fullName evidence="2">DDE Tnp IS1595 domain-containing protein</fullName>
    </submittedName>
</protein>
<name>A0A6G0YMS6_APHCR</name>
<dbReference type="AlphaFoldDB" id="A0A6G0YMS6"/>
<evidence type="ECO:0000313" key="3">
    <source>
        <dbReference type="Proteomes" id="UP000478052"/>
    </source>
</evidence>
<dbReference type="EMBL" id="VUJU01003194">
    <property type="protein sequence ID" value="KAF0758807.1"/>
    <property type="molecule type" value="Genomic_DNA"/>
</dbReference>